<dbReference type="KEGG" id="gms:SOIL9_47520"/>
<feature type="domain" description="Peptidase M16 C-terminal" evidence="6">
    <location>
        <begin position="209"/>
        <end position="383"/>
    </location>
</feature>
<dbReference type="Pfam" id="PF00675">
    <property type="entry name" value="Peptidase_M16"/>
    <property type="match status" value="1"/>
</dbReference>
<sequence length="914" mass="101422">MLTKFLYPFAAGALAVALLFGSPATGRAAPPPSPQKVTSVEGVTEYRFENGFRVLLYPDHSTPKVSVINTVFVGARHEGYGETGMAHLLEHMNFKGTPTHKDVKKLLSERGGDYGATTTLDQTWYHETLAGTDENLEFAIRLEADRLVNSLLERETLASEMTVVRNEFEMNENNPHTILTQRVMSAAYEWHNYGRPTIGNRSDIERVAAEPLRAFYQKHYRPDNAMLIVAGKFDEQKALGYAARYFGGLKNPAGKLDRPRTEEPAQDGERTVTLRRVGTTGLVELAYHVPAAAHPDHAPLAVLAQVFGTEPRGRLYKALVAAKKSSSVAATAWQMHDPGPFFIAAQVDRGGSPDEVRRVLLDVVNALGTDKVTADEVRAACAELTNGWHLKSSHTLADELRAWAGCGDWRLLFYHRDRLEKVTADDVNRVAAKYLVRHNRTEGTYTPTEKPERADVPKAPDLAEMLKDYKGSRAIAAGEEFDPTPENIEQRLRHLTLKSGVKASLLPRKTRGETVILKLALRYGDERSLTGLSAACRLLPEVMLHGTREYDFAALDRELVKLDNAGIVATGELGAIQFLVQCKRQHVPQALKLLGAVLREPTFPKDEFETLRRAKIESLRGALKDPESLAIRALVRKLQPHPKGDLRYTPTIEEAIARYESVTLEQVRKVYTEQLGGTSGELAVVGDFDPEPTVRQVQELLDGWKTGTPYQRIVNAIGARADGGTEVINTPDKENAVYLAGHMLTVRDTDPDYPALMVGNYILGNPMASRLWNRIREKDGLSYHTQSIFSPGDLDPVATLELVAICNPANMPKVRRAMTEEIEKVLKSGVAREELDAAKTAILTNRRTFTDAEIVVKLMDDLFTGDSFKAFAGRSRKVRELTVEDVNAALRKHIDPKKLVVVEAGDFRPAEKPR</sequence>
<dbReference type="RefSeq" id="WP_162667757.1">
    <property type="nucleotide sequence ID" value="NZ_LR593886.1"/>
</dbReference>
<evidence type="ECO:0008006" key="9">
    <source>
        <dbReference type="Google" id="ProtNLM"/>
    </source>
</evidence>
<evidence type="ECO:0000256" key="3">
    <source>
        <dbReference type="RuleBase" id="RU004447"/>
    </source>
</evidence>
<feature type="signal peptide" evidence="4">
    <location>
        <begin position="1"/>
        <end position="28"/>
    </location>
</feature>
<dbReference type="Gene3D" id="3.30.830.10">
    <property type="entry name" value="Metalloenzyme, LuxS/M16 peptidase-like"/>
    <property type="match status" value="4"/>
</dbReference>
<evidence type="ECO:0000313" key="8">
    <source>
        <dbReference type="Proteomes" id="UP000464178"/>
    </source>
</evidence>
<keyword evidence="4" id="KW-0732">Signal</keyword>
<evidence type="ECO:0000313" key="7">
    <source>
        <dbReference type="EMBL" id="VTR92962.1"/>
    </source>
</evidence>
<protein>
    <recommendedName>
        <fullName evidence="9">Peptidase M16 C-terminal domain-containing protein</fullName>
    </recommendedName>
</protein>
<evidence type="ECO:0000256" key="2">
    <source>
        <dbReference type="ARBA" id="ARBA00007261"/>
    </source>
</evidence>
<dbReference type="PROSITE" id="PS00143">
    <property type="entry name" value="INSULINASE"/>
    <property type="match status" value="1"/>
</dbReference>
<comment type="similarity">
    <text evidence="2 3">Belongs to the peptidase M16 family.</text>
</comment>
<evidence type="ECO:0000259" key="6">
    <source>
        <dbReference type="Pfam" id="PF05193"/>
    </source>
</evidence>
<feature type="domain" description="Peptidase M16 C-terminal" evidence="6">
    <location>
        <begin position="661"/>
        <end position="841"/>
    </location>
</feature>
<accession>A0A6P2D0L8</accession>
<dbReference type="InterPro" id="IPR007863">
    <property type="entry name" value="Peptidase_M16_C"/>
</dbReference>
<dbReference type="Proteomes" id="UP000464178">
    <property type="component" value="Chromosome"/>
</dbReference>
<comment type="cofactor">
    <cofactor evidence="1">
        <name>Zn(2+)</name>
        <dbReference type="ChEBI" id="CHEBI:29105"/>
    </cofactor>
</comment>
<keyword evidence="8" id="KW-1185">Reference proteome</keyword>
<dbReference type="InterPro" id="IPR050361">
    <property type="entry name" value="MPP/UQCRC_Complex"/>
</dbReference>
<dbReference type="SUPFAM" id="SSF63411">
    <property type="entry name" value="LuxS/MPP-like metallohydrolase"/>
    <property type="match status" value="4"/>
</dbReference>
<dbReference type="InterPro" id="IPR011765">
    <property type="entry name" value="Pept_M16_N"/>
</dbReference>
<name>A0A6P2D0L8_9BACT</name>
<feature type="domain" description="Peptidase M16 N-terminal" evidence="5">
    <location>
        <begin position="53"/>
        <end position="199"/>
    </location>
</feature>
<dbReference type="PANTHER" id="PTHR11851:SF49">
    <property type="entry name" value="MITOCHONDRIAL-PROCESSING PEPTIDASE SUBUNIT ALPHA"/>
    <property type="match status" value="1"/>
</dbReference>
<proteinExistence type="inferred from homology"/>
<feature type="chain" id="PRO_5026712791" description="Peptidase M16 C-terminal domain-containing protein" evidence="4">
    <location>
        <begin position="29"/>
        <end position="914"/>
    </location>
</feature>
<gene>
    <name evidence="7" type="ORF">SOIL9_47520</name>
</gene>
<dbReference type="Pfam" id="PF05193">
    <property type="entry name" value="Peptidase_M16_C"/>
    <property type="match status" value="2"/>
</dbReference>
<evidence type="ECO:0000259" key="5">
    <source>
        <dbReference type="Pfam" id="PF00675"/>
    </source>
</evidence>
<evidence type="ECO:0000256" key="1">
    <source>
        <dbReference type="ARBA" id="ARBA00001947"/>
    </source>
</evidence>
<reference evidence="7 8" key="1">
    <citation type="submission" date="2019-05" db="EMBL/GenBank/DDBJ databases">
        <authorList>
            <consortium name="Science for Life Laboratories"/>
        </authorList>
    </citation>
    <scope>NUCLEOTIDE SEQUENCE [LARGE SCALE GENOMIC DNA]</scope>
    <source>
        <strain evidence="7">Soil9</strain>
    </source>
</reference>
<dbReference type="GO" id="GO:0046872">
    <property type="term" value="F:metal ion binding"/>
    <property type="evidence" value="ECO:0007669"/>
    <property type="project" value="InterPro"/>
</dbReference>
<evidence type="ECO:0000256" key="4">
    <source>
        <dbReference type="SAM" id="SignalP"/>
    </source>
</evidence>
<dbReference type="GO" id="GO:0006508">
    <property type="term" value="P:proteolysis"/>
    <property type="evidence" value="ECO:0007669"/>
    <property type="project" value="InterPro"/>
</dbReference>
<dbReference type="GO" id="GO:0004222">
    <property type="term" value="F:metalloendopeptidase activity"/>
    <property type="evidence" value="ECO:0007669"/>
    <property type="project" value="InterPro"/>
</dbReference>
<dbReference type="InterPro" id="IPR001431">
    <property type="entry name" value="Pept_M16_Zn_BS"/>
</dbReference>
<dbReference type="PANTHER" id="PTHR11851">
    <property type="entry name" value="METALLOPROTEASE"/>
    <property type="match status" value="1"/>
</dbReference>
<dbReference type="InterPro" id="IPR011249">
    <property type="entry name" value="Metalloenz_LuxS/M16"/>
</dbReference>
<organism evidence="7 8">
    <name type="scientific">Gemmata massiliana</name>
    <dbReference type="NCBI Taxonomy" id="1210884"/>
    <lineage>
        <taxon>Bacteria</taxon>
        <taxon>Pseudomonadati</taxon>
        <taxon>Planctomycetota</taxon>
        <taxon>Planctomycetia</taxon>
        <taxon>Gemmatales</taxon>
        <taxon>Gemmataceae</taxon>
        <taxon>Gemmata</taxon>
    </lineage>
</organism>
<dbReference type="AlphaFoldDB" id="A0A6P2D0L8"/>
<dbReference type="EMBL" id="LR593886">
    <property type="protein sequence ID" value="VTR92962.1"/>
    <property type="molecule type" value="Genomic_DNA"/>
</dbReference>